<name>A0A495JZ22_WILMA</name>
<dbReference type="OrthoDB" id="249225at2"/>
<dbReference type="EMBL" id="RBKV01000001">
    <property type="protein sequence ID" value="RKR94230.1"/>
    <property type="molecule type" value="Genomic_DNA"/>
</dbReference>
<organism evidence="1 2">
    <name type="scientific">Williamsia marianensis</name>
    <dbReference type="NCBI Taxonomy" id="85044"/>
    <lineage>
        <taxon>Bacteria</taxon>
        <taxon>Bacillati</taxon>
        <taxon>Actinomycetota</taxon>
        <taxon>Actinomycetes</taxon>
        <taxon>Mycobacteriales</taxon>
        <taxon>Nocardiaceae</taxon>
        <taxon>Williamsia</taxon>
    </lineage>
</organism>
<dbReference type="Proteomes" id="UP000274762">
    <property type="component" value="Unassembled WGS sequence"/>
</dbReference>
<dbReference type="RefSeq" id="WP_062799103.1">
    <property type="nucleotide sequence ID" value="NZ_CBCRXS010000006.1"/>
</dbReference>
<gene>
    <name evidence="1" type="ORF">DFJ75_1021</name>
</gene>
<sequence>MHARPDVTTQLTYFGPADTPLFGVVCTPRDGQVRGGVVMCPPLGKEQADSTRGMKLLAERLAAQGFLVLRFDYLCTGESAGAQDSPGAADGWLASIASAVQFVRDAGTETVALVGLRVGALLACQQVDRLGSLAALVLWDPVVNGRHHVRGQSALHNMSVGPVDPADERVHLVGASLHSTTAAQLSRMRVTADVLADDQRLPVLCAIRDTDLELPVVKALGQRGARVAPIGDPTRFIASETVYFELPTHAVEVIARWVDAVLPKTVAPVTVRQQMRITVGAGAGGPDIDKSITVLPGGTVVWETAPADSSRGVDNLLMAYSTANDIRTGPARLWVEAGDLVAGLNGRTIRFDRPGVGESGNVDADDDFAPLYTPESVEQARAVFDFAAERPSRIVHAGLCSGSWLAAHGGCWPEESHVVMVNPLMWRLRARTFDTAMAIASGAASQPVDSPGAGAPWSTRAQARLRGTLGPSLRKHMPYPLVGLLGAAGVVQAPQLLLRELAGRGLRPDVLFSPWDHERFTVNRGPKAVSKLKPDRRPQVTVTPTGDHPGLHWAVRAAVIDRCLSALAEPGGDRAAVQR</sequence>
<protein>
    <recommendedName>
        <fullName evidence="3">Serine aminopeptidase S33 family</fullName>
    </recommendedName>
</protein>
<accession>A0A495JZ22</accession>
<evidence type="ECO:0000313" key="2">
    <source>
        <dbReference type="Proteomes" id="UP000274762"/>
    </source>
</evidence>
<evidence type="ECO:0000313" key="1">
    <source>
        <dbReference type="EMBL" id="RKR94230.1"/>
    </source>
</evidence>
<dbReference type="InterPro" id="IPR029058">
    <property type="entry name" value="AB_hydrolase_fold"/>
</dbReference>
<dbReference type="Gene3D" id="3.40.50.1820">
    <property type="entry name" value="alpha/beta hydrolase"/>
    <property type="match status" value="2"/>
</dbReference>
<proteinExistence type="predicted"/>
<reference evidence="1 2" key="1">
    <citation type="submission" date="2018-10" db="EMBL/GenBank/DDBJ databases">
        <title>Sequencing the genomes of 1000 actinobacteria strains.</title>
        <authorList>
            <person name="Klenk H.-P."/>
        </authorList>
    </citation>
    <scope>NUCLEOTIDE SEQUENCE [LARGE SCALE GENOMIC DNA]</scope>
    <source>
        <strain evidence="1 2">DSM 44343</strain>
    </source>
</reference>
<evidence type="ECO:0008006" key="3">
    <source>
        <dbReference type="Google" id="ProtNLM"/>
    </source>
</evidence>
<dbReference type="SUPFAM" id="SSF53474">
    <property type="entry name" value="alpha/beta-Hydrolases"/>
    <property type="match status" value="2"/>
</dbReference>
<dbReference type="AlphaFoldDB" id="A0A495JZ22"/>
<comment type="caution">
    <text evidence="1">The sequence shown here is derived from an EMBL/GenBank/DDBJ whole genome shotgun (WGS) entry which is preliminary data.</text>
</comment>